<accession>Q82SD6</accession>
<reference evidence="1 2" key="1">
    <citation type="journal article" date="2003" name="J. Bacteriol.">
        <title>Complete genome sequence of the ammonia-oxidizing bacterium and obligate chemolithoautotroph Nitrosomonas europaea.</title>
        <authorList>
            <person name="Chain P."/>
            <person name="Lamerdin J."/>
            <person name="Larimer F."/>
            <person name="Regala W."/>
            <person name="Land M."/>
            <person name="Hauser L."/>
            <person name="Hooper A."/>
            <person name="Klotz M."/>
            <person name="Norton J."/>
            <person name="Sayavedra-Soto L."/>
            <person name="Arciero D."/>
            <person name="Hommes N."/>
            <person name="Whittaker M."/>
            <person name="Arp D."/>
        </authorList>
    </citation>
    <scope>NUCLEOTIDE SEQUENCE [LARGE SCALE GENOMIC DNA]</scope>
    <source>
        <strain evidence="2">ATCC 19718 / CIP 103999 / KCTC 2705 / NBRC 14298</strain>
    </source>
</reference>
<organism evidence="1 2">
    <name type="scientific">Nitrosomonas europaea (strain ATCC 19718 / CIP 103999 / KCTC 2705 / NBRC 14298)</name>
    <dbReference type="NCBI Taxonomy" id="228410"/>
    <lineage>
        <taxon>Bacteria</taxon>
        <taxon>Pseudomonadati</taxon>
        <taxon>Pseudomonadota</taxon>
        <taxon>Betaproteobacteria</taxon>
        <taxon>Nitrosomonadales</taxon>
        <taxon>Nitrosomonadaceae</taxon>
        <taxon>Nitrosomonas</taxon>
    </lineage>
</organism>
<keyword evidence="1" id="KW-0472">Membrane</keyword>
<dbReference type="eggNOG" id="COG3317">
    <property type="taxonomic scope" value="Bacteria"/>
</dbReference>
<dbReference type="PhylomeDB" id="Q82SD6"/>
<dbReference type="Proteomes" id="UP000001416">
    <property type="component" value="Chromosome"/>
</dbReference>
<dbReference type="Pfam" id="PF06804">
    <property type="entry name" value="Lipoprotein_18"/>
    <property type="match status" value="1"/>
</dbReference>
<keyword evidence="2" id="KW-1185">Reference proteome</keyword>
<sequence length="385" mass="43224">MRNKHLATLLIANIILAALIPGCSLLPENKKIDYKSAGKLPPLEVPPDLTSPETNDRFAVPDVDASGSATFSTYSNARNGQLRDRSGSPVLSATAAQDGIHIERSGTQRWLVIPREPATVWPVIKEFWQDMGFLLKMEAPDVGIMETDWAENRAKIPQDIIRSALSTFLDGLYSTAERDKFRTRLEQEQPGITEVYISHRGMIEVLADRNTNRTIWQPRKSDPELEAEMLSRLMQRFGVDEERATAEVAASSTVEERAFLDKTRKGVLIIKEPFDRAWRRVGNELDRIGFTVEDRDRSSGIYFVRYISPDEETRRAAEGKGLLSKLAFWSSDTDDNNKDASAEKYQIKISEVGLNSEVSVLNANGVAEGSETAQRILDLLREQLK</sequence>
<dbReference type="InterPro" id="IPR010653">
    <property type="entry name" value="NlpB/DapX"/>
</dbReference>
<evidence type="ECO:0000313" key="1">
    <source>
        <dbReference type="EMBL" id="CAD86316.1"/>
    </source>
</evidence>
<dbReference type="STRING" id="228410.NE2404"/>
<dbReference type="GeneID" id="87105535"/>
<dbReference type="RefSeq" id="WP_011112877.1">
    <property type="nucleotide sequence ID" value="NC_004757.1"/>
</dbReference>
<dbReference type="AlphaFoldDB" id="Q82SD6"/>
<dbReference type="InterPro" id="IPR042268">
    <property type="entry name" value="BamC_C"/>
</dbReference>
<gene>
    <name evidence="1" type="ordered locus">NE2404</name>
</gene>
<dbReference type="HOGENOM" id="CLU_056157_0_0_4"/>
<dbReference type="KEGG" id="neu:NE2404"/>
<protein>
    <submittedName>
        <fullName evidence="1">Putative transmembrane protein</fullName>
    </submittedName>
</protein>
<dbReference type="Gene3D" id="3.30.310.170">
    <property type="entry name" value="Outer membrane protein assembly factor BamC"/>
    <property type="match status" value="1"/>
</dbReference>
<dbReference type="EMBL" id="AL954747">
    <property type="protein sequence ID" value="CAD86316.1"/>
    <property type="molecule type" value="Genomic_DNA"/>
</dbReference>
<evidence type="ECO:0000313" key="2">
    <source>
        <dbReference type="Proteomes" id="UP000001416"/>
    </source>
</evidence>
<dbReference type="OrthoDB" id="5291099at2"/>
<proteinExistence type="predicted"/>
<name>Q82SD6_NITEU</name>
<keyword evidence="1" id="KW-0812">Transmembrane</keyword>